<dbReference type="GO" id="GO:0005524">
    <property type="term" value="F:ATP binding"/>
    <property type="evidence" value="ECO:0007669"/>
    <property type="project" value="UniProtKB-KW"/>
</dbReference>
<dbReference type="NCBIfam" id="TIGR02250">
    <property type="entry name" value="FCP1_euk"/>
    <property type="match status" value="1"/>
</dbReference>
<feature type="compositionally biased region" description="Pro residues" evidence="9">
    <location>
        <begin position="1529"/>
        <end position="1539"/>
    </location>
</feature>
<dbReference type="CDD" id="cd07521">
    <property type="entry name" value="HAD_FCP1-like"/>
    <property type="match status" value="1"/>
</dbReference>
<evidence type="ECO:0000256" key="6">
    <source>
        <dbReference type="ARBA" id="ARBA00022806"/>
    </source>
</evidence>
<protein>
    <submittedName>
        <fullName evidence="14">Antiviral helicase SKI2</fullName>
    </submittedName>
</protein>
<dbReference type="Pfam" id="PF08148">
    <property type="entry name" value="DSHCT"/>
    <property type="match status" value="1"/>
</dbReference>
<dbReference type="InterPro" id="IPR011947">
    <property type="entry name" value="FCP1_euk"/>
</dbReference>
<feature type="compositionally biased region" description="Polar residues" evidence="9">
    <location>
        <begin position="1948"/>
        <end position="1971"/>
    </location>
</feature>
<dbReference type="PANTHER" id="PTHR12131:SF1">
    <property type="entry name" value="ATP-DEPENDENT RNA HELICASE SUPV3L1, MITOCHONDRIAL-RELATED"/>
    <property type="match status" value="1"/>
</dbReference>
<feature type="region of interest" description="Disordered" evidence="9">
    <location>
        <begin position="470"/>
        <end position="545"/>
    </location>
</feature>
<evidence type="ECO:0000256" key="2">
    <source>
        <dbReference type="ARBA" id="ARBA00010140"/>
    </source>
</evidence>
<dbReference type="InterPro" id="IPR012961">
    <property type="entry name" value="Ski2/MTR4_C"/>
</dbReference>
<feature type="compositionally biased region" description="Low complexity" evidence="9">
    <location>
        <begin position="1540"/>
        <end position="1553"/>
    </location>
</feature>
<dbReference type="InterPro" id="IPR036412">
    <property type="entry name" value="HAD-like_sf"/>
</dbReference>
<dbReference type="SMART" id="SM01142">
    <property type="entry name" value="DSHCT"/>
    <property type="match status" value="1"/>
</dbReference>
<dbReference type="InterPro" id="IPR036420">
    <property type="entry name" value="BRCT_dom_sf"/>
</dbReference>
<comment type="subcellular location">
    <subcellularLocation>
        <location evidence="1">Cytoplasm</location>
    </subcellularLocation>
</comment>
<dbReference type="SMART" id="SM00577">
    <property type="entry name" value="CPDc"/>
    <property type="match status" value="1"/>
</dbReference>
<reference evidence="15" key="1">
    <citation type="journal article" date="2014" name="Genome Announc.">
        <title>Draft genome sequence of the plant-pathogenic soil fungus Rhizoctonia solani anastomosis group 3 strain Rhs1AP.</title>
        <authorList>
            <person name="Cubeta M.A."/>
            <person name="Thomas E."/>
            <person name="Dean R.A."/>
            <person name="Jabaji S."/>
            <person name="Neate S.M."/>
            <person name="Tavantzis S."/>
            <person name="Toda T."/>
            <person name="Vilgalys R."/>
            <person name="Bharathan N."/>
            <person name="Fedorova-Abrams N."/>
            <person name="Pakala S.B."/>
            <person name="Pakala S.M."/>
            <person name="Zafar N."/>
            <person name="Joardar V."/>
            <person name="Losada L."/>
            <person name="Nierman W.C."/>
        </authorList>
    </citation>
    <scope>NUCLEOTIDE SEQUENCE [LARGE SCALE GENOMIC DNA]</scope>
    <source>
        <strain evidence="15">AG-3</strain>
    </source>
</reference>
<evidence type="ECO:0000256" key="7">
    <source>
        <dbReference type="ARBA" id="ARBA00022840"/>
    </source>
</evidence>
<dbReference type="PROSITE" id="PS50172">
    <property type="entry name" value="BRCT"/>
    <property type="match status" value="1"/>
</dbReference>
<dbReference type="SMART" id="SM00292">
    <property type="entry name" value="BRCT"/>
    <property type="match status" value="1"/>
</dbReference>
<dbReference type="InterPro" id="IPR025696">
    <property type="entry name" value="Beta-barrel_MTR4"/>
</dbReference>
<evidence type="ECO:0000259" key="11">
    <source>
        <dbReference type="PROSITE" id="PS50969"/>
    </source>
</evidence>
<dbReference type="InterPro" id="IPR001357">
    <property type="entry name" value="BRCT_dom"/>
</dbReference>
<feature type="compositionally biased region" description="Pro residues" evidence="9">
    <location>
        <begin position="1588"/>
        <end position="1607"/>
    </location>
</feature>
<dbReference type="Gene3D" id="3.40.50.300">
    <property type="entry name" value="P-loop containing nucleotide triphosphate hydrolases"/>
    <property type="match status" value="2"/>
</dbReference>
<dbReference type="InterPro" id="IPR050699">
    <property type="entry name" value="RNA-DNA_Helicase"/>
</dbReference>
<evidence type="ECO:0000259" key="10">
    <source>
        <dbReference type="PROSITE" id="PS50172"/>
    </source>
</evidence>
<dbReference type="InterPro" id="IPR023214">
    <property type="entry name" value="HAD_sf"/>
</dbReference>
<feature type="compositionally biased region" description="Acidic residues" evidence="9">
    <location>
        <begin position="2033"/>
        <end position="2056"/>
    </location>
</feature>
<feature type="domain" description="FCP1 homology" evidence="11">
    <location>
        <begin position="1345"/>
        <end position="1523"/>
    </location>
</feature>
<dbReference type="SUPFAM" id="SSF52113">
    <property type="entry name" value="BRCT domain"/>
    <property type="match status" value="1"/>
</dbReference>
<dbReference type="Pfam" id="PF00271">
    <property type="entry name" value="Helicase_C"/>
    <property type="match status" value="1"/>
</dbReference>
<dbReference type="Pfam" id="PF03031">
    <property type="entry name" value="NIF"/>
    <property type="match status" value="1"/>
</dbReference>
<evidence type="ECO:0000313" key="14">
    <source>
        <dbReference type="EMBL" id="EUC63883.1"/>
    </source>
</evidence>
<feature type="compositionally biased region" description="Basic and acidic residues" evidence="9">
    <location>
        <begin position="470"/>
        <end position="480"/>
    </location>
</feature>
<comment type="similarity">
    <text evidence="2">Belongs to the helicase family. SKI2 subfamily.</text>
</comment>
<evidence type="ECO:0000313" key="15">
    <source>
        <dbReference type="Proteomes" id="UP000030108"/>
    </source>
</evidence>
<evidence type="ECO:0000256" key="8">
    <source>
        <dbReference type="ARBA" id="ARBA00022884"/>
    </source>
</evidence>
<dbReference type="PROSITE" id="PS51194">
    <property type="entry name" value="HELICASE_CTER"/>
    <property type="match status" value="1"/>
</dbReference>
<keyword evidence="7" id="KW-0067">ATP-binding</keyword>
<keyword evidence="3" id="KW-0963">Cytoplasm</keyword>
<name>X8JLN3_9AGAM</name>
<feature type="domain" description="BRCT" evidence="10">
    <location>
        <begin position="1767"/>
        <end position="1860"/>
    </location>
</feature>
<feature type="region of interest" description="Disordered" evidence="9">
    <location>
        <begin position="1523"/>
        <end position="1643"/>
    </location>
</feature>
<feature type="region of interest" description="Disordered" evidence="9">
    <location>
        <begin position="1935"/>
        <end position="2056"/>
    </location>
</feature>
<dbReference type="InterPro" id="IPR001650">
    <property type="entry name" value="Helicase_C-like"/>
</dbReference>
<feature type="region of interest" description="Disordered" evidence="9">
    <location>
        <begin position="87"/>
        <end position="115"/>
    </location>
</feature>
<dbReference type="GO" id="GO:0005634">
    <property type="term" value="C:nucleus"/>
    <property type="evidence" value="ECO:0007669"/>
    <property type="project" value="InterPro"/>
</dbReference>
<evidence type="ECO:0000259" key="13">
    <source>
        <dbReference type="PROSITE" id="PS51194"/>
    </source>
</evidence>
<dbReference type="Pfam" id="PF13234">
    <property type="entry name" value="MTR4_beta-barrel"/>
    <property type="match status" value="1"/>
</dbReference>
<keyword evidence="8" id="KW-0694">RNA-binding</keyword>
<dbReference type="InterPro" id="IPR011545">
    <property type="entry name" value="DEAD/DEAH_box_helicase_dom"/>
</dbReference>
<organism evidence="14 15">
    <name type="scientific">Rhizoctonia solani AG-3 Rhs1AP</name>
    <dbReference type="NCBI Taxonomy" id="1086054"/>
    <lineage>
        <taxon>Eukaryota</taxon>
        <taxon>Fungi</taxon>
        <taxon>Dikarya</taxon>
        <taxon>Basidiomycota</taxon>
        <taxon>Agaricomycotina</taxon>
        <taxon>Agaricomycetes</taxon>
        <taxon>Cantharellales</taxon>
        <taxon>Ceratobasidiaceae</taxon>
        <taxon>Rhizoctonia</taxon>
    </lineage>
</organism>
<evidence type="ECO:0000256" key="1">
    <source>
        <dbReference type="ARBA" id="ARBA00004496"/>
    </source>
</evidence>
<evidence type="ECO:0000256" key="4">
    <source>
        <dbReference type="ARBA" id="ARBA00022741"/>
    </source>
</evidence>
<dbReference type="InterPro" id="IPR048392">
    <property type="entry name" value="MTR4-like_stalk"/>
</dbReference>
<dbReference type="Proteomes" id="UP000030108">
    <property type="component" value="Unassembled WGS sequence"/>
</dbReference>
<dbReference type="CDD" id="cd17729">
    <property type="entry name" value="BRCT_CTDP1"/>
    <property type="match status" value="1"/>
</dbReference>
<dbReference type="OrthoDB" id="64767at2759"/>
<feature type="region of interest" description="Disordered" evidence="9">
    <location>
        <begin position="1870"/>
        <end position="1904"/>
    </location>
</feature>
<evidence type="ECO:0000259" key="12">
    <source>
        <dbReference type="PROSITE" id="PS51192"/>
    </source>
</evidence>
<dbReference type="EMBL" id="JATN01000314">
    <property type="protein sequence ID" value="EUC63883.1"/>
    <property type="molecule type" value="Genomic_DNA"/>
</dbReference>
<dbReference type="SUPFAM" id="SSF56784">
    <property type="entry name" value="HAD-like"/>
    <property type="match status" value="1"/>
</dbReference>
<comment type="caution">
    <text evidence="14">The sequence shown here is derived from an EMBL/GenBank/DDBJ whole genome shotgun (WGS) entry which is preliminary data.</text>
</comment>
<dbReference type="Pfam" id="PF00270">
    <property type="entry name" value="DEAD"/>
    <property type="match status" value="1"/>
</dbReference>
<dbReference type="SUPFAM" id="SSF52540">
    <property type="entry name" value="P-loop containing nucleoside triphosphate hydrolases"/>
    <property type="match status" value="1"/>
</dbReference>
<dbReference type="PANTHER" id="PTHR12131">
    <property type="entry name" value="ATP-DEPENDENT RNA AND DNA HELICASE"/>
    <property type="match status" value="1"/>
</dbReference>
<feature type="domain" description="Helicase ATP-binding" evidence="12">
    <location>
        <begin position="268"/>
        <end position="426"/>
    </location>
</feature>
<dbReference type="Gene3D" id="3.40.50.10190">
    <property type="entry name" value="BRCT domain"/>
    <property type="match status" value="1"/>
</dbReference>
<accession>X8JLN3</accession>
<feature type="domain" description="Helicase C-terminal" evidence="13">
    <location>
        <begin position="558"/>
        <end position="752"/>
    </location>
</feature>
<dbReference type="Gene3D" id="3.40.50.1000">
    <property type="entry name" value="HAD superfamily/HAD-like"/>
    <property type="match status" value="1"/>
</dbReference>
<keyword evidence="4" id="KW-0547">Nucleotide-binding</keyword>
<gene>
    <name evidence="14" type="ORF">RSOL_432180</name>
</gene>
<feature type="compositionally biased region" description="Polar residues" evidence="9">
    <location>
        <begin position="1877"/>
        <end position="1886"/>
    </location>
</feature>
<dbReference type="PROSITE" id="PS51192">
    <property type="entry name" value="HELICASE_ATP_BIND_1"/>
    <property type="match status" value="1"/>
</dbReference>
<dbReference type="InterPro" id="IPR014001">
    <property type="entry name" value="Helicase_ATP-bd"/>
</dbReference>
<dbReference type="GO" id="GO:0055087">
    <property type="term" value="C:Ski complex"/>
    <property type="evidence" value="ECO:0007669"/>
    <property type="project" value="TreeGrafter"/>
</dbReference>
<feature type="compositionally biased region" description="Gly residues" evidence="9">
    <location>
        <begin position="505"/>
        <end position="525"/>
    </location>
</feature>
<dbReference type="Gene3D" id="1.10.3380.30">
    <property type="match status" value="1"/>
</dbReference>
<dbReference type="Pfam" id="PF21408">
    <property type="entry name" value="MTR4-like_stalk"/>
    <property type="match status" value="1"/>
</dbReference>
<dbReference type="GO" id="GO:0004721">
    <property type="term" value="F:phosphoprotein phosphatase activity"/>
    <property type="evidence" value="ECO:0007669"/>
    <property type="project" value="InterPro"/>
</dbReference>
<dbReference type="GO" id="GO:0004386">
    <property type="term" value="F:helicase activity"/>
    <property type="evidence" value="ECO:0007669"/>
    <property type="project" value="UniProtKB-KW"/>
</dbReference>
<dbReference type="SMART" id="SM00487">
    <property type="entry name" value="DEXDc"/>
    <property type="match status" value="1"/>
</dbReference>
<dbReference type="InterPro" id="IPR027417">
    <property type="entry name" value="P-loop_NTPase"/>
</dbReference>
<dbReference type="CDD" id="cd18795">
    <property type="entry name" value="SF2_C_Ski2"/>
    <property type="match status" value="1"/>
</dbReference>
<dbReference type="SMART" id="SM00490">
    <property type="entry name" value="HELICc"/>
    <property type="match status" value="1"/>
</dbReference>
<dbReference type="Gene3D" id="1.20.1500.20">
    <property type="match status" value="1"/>
</dbReference>
<dbReference type="GO" id="GO:0003723">
    <property type="term" value="F:RNA binding"/>
    <property type="evidence" value="ECO:0007669"/>
    <property type="project" value="UniProtKB-KW"/>
</dbReference>
<dbReference type="PROSITE" id="PS50969">
    <property type="entry name" value="FCP1"/>
    <property type="match status" value="1"/>
</dbReference>
<keyword evidence="5" id="KW-0378">Hydrolase</keyword>
<dbReference type="Pfam" id="PF17911">
    <property type="entry name" value="Ski2_N"/>
    <property type="match status" value="1"/>
</dbReference>
<dbReference type="GO" id="GO:0070478">
    <property type="term" value="P:nuclear-transcribed mRNA catabolic process, 3'-5' exonucleolytic nonsense-mediated decay"/>
    <property type="evidence" value="ECO:0007669"/>
    <property type="project" value="TreeGrafter"/>
</dbReference>
<dbReference type="InterPro" id="IPR004274">
    <property type="entry name" value="FCP1_dom"/>
</dbReference>
<evidence type="ECO:0000256" key="5">
    <source>
        <dbReference type="ARBA" id="ARBA00022801"/>
    </source>
</evidence>
<dbReference type="FunFam" id="3.40.50.300:FF:000987">
    <property type="entry name" value="DEAD/DEAH box RNA helicase"/>
    <property type="match status" value="1"/>
</dbReference>
<dbReference type="FunFam" id="1.10.3380.30:FF:000001">
    <property type="entry name" value="Ski2 ATP-dependent RNA helicase"/>
    <property type="match status" value="1"/>
</dbReference>
<dbReference type="FunFam" id="3.40.50.300:FF:000354">
    <property type="entry name" value="ATP-dependent RNA helicase SKI2"/>
    <property type="match status" value="1"/>
</dbReference>
<keyword evidence="6 14" id="KW-0347">Helicase</keyword>
<evidence type="ECO:0000256" key="3">
    <source>
        <dbReference type="ARBA" id="ARBA00022490"/>
    </source>
</evidence>
<dbReference type="Pfam" id="PF12738">
    <property type="entry name" value="PTCB-BRCT"/>
    <property type="match status" value="1"/>
</dbReference>
<sequence length="2056" mass="227087">MTTQDELLAELGLDKLPTKEQIHKAIEEEYLTPRTTVPKHWLPTYQIHWKDELVLSDLLTFERVPAPTTLVFERAGLEGKVIGCKEISTPRDRPTGHTSTSLQRAPGPAGSFVRGRSGYMPFKPGGMNEIFEKEAGGEVVDLDSETLRTVPPGFSRGLKLEDGADEEVVVFSDLPEDDLPTPSPTVPTRTKAPTAEPSAPVGSAEVDDFLSQTDGITLPRRRPAPQIAKREWAHVVNVDKPFNNFHELVPDMAHKYPFELDTFQKEAVYHLEMGDSVFVAAHTSAGKTVVAEYAIGLAAKHMTRTIYTSPIKALSNQKYRDFKTTYGSTNVGILTGDVQINPEANCLVMTTEILRSMLYKGADLIRDVEFVVFDEVHYVNDAERGVVWEEVIIMLPDHVNIILLSATVPNTKEFAEWVGRTKKKDIYVITTPKRPVPLEHYLYAGREMYKIVDASGKWLGTGYKDAGEALRRKQDKEREAAGLAPVQRVGARGGRGAAAQQPQRGRGGGGGGGRGGPPQRGGQRGGPPASRGSHMGSTGPRSHQQQDKNLWVHLVGHLKKKSLLPVVIFTLSKKRCEENASTLSSTDLCDAKERSEVHLVWEKALGRLKGTDKKLPQIARMRDLLSRGVGVHHGGLLPLVKEVVEILFARGLVKVLFATETFAMGVNMPARCVVFANIRKHDGKSFRDILPGEYTQMSGRAGRRGLDDTGVVVIVSGDELPDTGALNRMILGIPNKLQSQFRLTYNMILNLLRVEALKVEEMIKRSFSENASQSQLPEQQKRVLQLEKDLQKLSNLECESCLQDAYLYYDFAANYIHLNRRIMEIAGIGRLTPGRVVVLRDTHFSGNLAIFLKNASEGKPGERLYYALALVDEETKARSKDQEPSSIPPRWLKHTGRIEGGTYQLVEVPLSTVYMVTNKFLKVDVKAIAQEHRISAMNEAVGQLAPFASEWSTGTGIEEIEWLKGKGHSIDVQDALQDRAGVERSLGRMVCVHCTEFESHYALLHQQMIIQKEVARLTFELSDQNLELLPDYEQRIQVLKDLRLIDENQTVLLKGRVACEINSVNELILTEVILDNMLAAYEPEEVVALLSCFLFQDKTEATPQIPDKLKAGQEEIVKLADRVGRRQLANKVADPDFSAKLKFGLVEVVYEWARGMPFEQITDLTDVPEGTIVRVITRLDETCREIRDAARVIGDGDLFRKMEEAQVKIKRDIVFAASFLSLRTLGVRCPITVERLWAEAGDGLLITGTRLLSWTRGGERGEVRMPCGGQLVEWQVKEGDNVNDPSAVIARLEACKHPVEWGGMCASCGDEVGAYGVRLTHDAAGPTVSNEEACRIEQETAERLTKARKLSLIVDLDQTVVHATVDPTVGEWMAQGEPNPNYSALKDVARFVLADGSSPDGCWYYIKPRPGLPDFLRNLSAKYEMHVYTMGTRAYATEVCKAIDPDGSLFAGRILSRDESGSMTQKNIERLFPVDQSMVVIIDDRADVWSAHQNNLLKVIPYDFFVGIGDINAGLLPKQQDALQLPPGATAPPPPPPLPAATVPEPEPETTTPPGSPRPTHATIPVLQPQEDEEPTSAANLPITDPTPTDPPTPPTTDPTPTDPPTPGETTTPDEPEPSPERPATVATDGLVPTPSLSASTPTLEQVATFESARAKLEAKTKTDSDGDSVRESIIEAVREERPLARKLEAMVAEDPSVATQPDQVEVDVARAVLRDDDRELDRIYSLLDEIHARFYEAYEKEWVNANPKSRRNGARNFNVQRIIPAIKRRVLQGTHILFSSVIPMNVDPTLSEYWRQSEAFGARCHARLGPDITHVVAAKRGTEKVNQARARGTVAIVRPEWLHRVVMTWTRAPEEDYLLEPSDRDEFLRRKRGESGPSNNPSGENAPNAGDPGTPYTEEPEPEAIGTPLEEEAREEMDNILHGFDYQAELDALMDSDTETDDGSVASRGSTPVPGSSQPLKRQRSATPSIITAGDALDPNDSTSRSPLAKRKRLSEMRGSSRLGIEVEANGVVANGENDDDDDDSSSSSSDSEIEDFLADDLFGGEEEREEEAQG</sequence>
<proteinExistence type="inferred from homology"/>
<feature type="region of interest" description="Disordered" evidence="9">
    <location>
        <begin position="174"/>
        <end position="202"/>
    </location>
</feature>
<evidence type="ECO:0000256" key="9">
    <source>
        <dbReference type="SAM" id="MobiDB-lite"/>
    </source>
</evidence>
<dbReference type="InterPro" id="IPR040801">
    <property type="entry name" value="Ski2_N"/>
</dbReference>